<dbReference type="Proteomes" id="UP000289738">
    <property type="component" value="Chromosome B06"/>
</dbReference>
<keyword evidence="2" id="KW-1185">Reference proteome</keyword>
<evidence type="ECO:0000313" key="2">
    <source>
        <dbReference type="Proteomes" id="UP000289738"/>
    </source>
</evidence>
<accession>A0A444YN85</accession>
<organism evidence="1 2">
    <name type="scientific">Arachis hypogaea</name>
    <name type="common">Peanut</name>
    <dbReference type="NCBI Taxonomy" id="3818"/>
    <lineage>
        <taxon>Eukaryota</taxon>
        <taxon>Viridiplantae</taxon>
        <taxon>Streptophyta</taxon>
        <taxon>Embryophyta</taxon>
        <taxon>Tracheophyta</taxon>
        <taxon>Spermatophyta</taxon>
        <taxon>Magnoliopsida</taxon>
        <taxon>eudicotyledons</taxon>
        <taxon>Gunneridae</taxon>
        <taxon>Pentapetalae</taxon>
        <taxon>rosids</taxon>
        <taxon>fabids</taxon>
        <taxon>Fabales</taxon>
        <taxon>Fabaceae</taxon>
        <taxon>Papilionoideae</taxon>
        <taxon>50 kb inversion clade</taxon>
        <taxon>dalbergioids sensu lato</taxon>
        <taxon>Dalbergieae</taxon>
        <taxon>Pterocarpus clade</taxon>
        <taxon>Arachis</taxon>
    </lineage>
</organism>
<dbReference type="AlphaFoldDB" id="A0A444YN85"/>
<protein>
    <submittedName>
        <fullName evidence="1">Uncharacterized protein</fullName>
    </submittedName>
</protein>
<comment type="caution">
    <text evidence="1">The sequence shown here is derived from an EMBL/GenBank/DDBJ whole genome shotgun (WGS) entry which is preliminary data.</text>
</comment>
<reference evidence="1 2" key="1">
    <citation type="submission" date="2019-01" db="EMBL/GenBank/DDBJ databases">
        <title>Sequencing of cultivated peanut Arachis hypogaea provides insights into genome evolution and oil improvement.</title>
        <authorList>
            <person name="Chen X."/>
        </authorList>
    </citation>
    <scope>NUCLEOTIDE SEQUENCE [LARGE SCALE GENOMIC DNA]</scope>
    <source>
        <strain evidence="2">cv. Fuhuasheng</strain>
        <tissue evidence="1">Leaves</tissue>
    </source>
</reference>
<gene>
    <name evidence="1" type="ORF">Ahy_B06g082337</name>
</gene>
<dbReference type="EMBL" id="SDMP01000016">
    <property type="protein sequence ID" value="RYR03413.1"/>
    <property type="molecule type" value="Genomic_DNA"/>
</dbReference>
<name>A0A444YN85_ARAHY</name>
<evidence type="ECO:0000313" key="1">
    <source>
        <dbReference type="EMBL" id="RYR03413.1"/>
    </source>
</evidence>
<sequence length="142" mass="15820">MRRKEPPPLKQGKRYNYFMLVSFAVAGVLAIAKVSGAGIEVAIDFGLREKSSVDAFGFILHMLISQFSNPIVRTSENDFLTPLQGEEAIDIIELEDDDTELSHEDCDLVRCSGHKNSIRIMQRKLGSSLRLGTPTLIKQGRN</sequence>
<proteinExistence type="predicted"/>